<reference evidence="7 8" key="3">
    <citation type="journal article" date="2008" name="BMC Genomics">
        <title>The genome of the versatile nitrogen fixer Azorhizobium caulinodans ORS571.</title>
        <authorList>
            <person name="Lee KB."/>
            <person name="Backer P.D."/>
            <person name="Aono T."/>
            <person name="Liu CT."/>
            <person name="Suzuki S."/>
            <person name="Suzuki T."/>
            <person name="Kaneko T."/>
            <person name="Yamada M."/>
            <person name="Tabata S."/>
            <person name="Kupfer D.M."/>
            <person name="Najar F.Z."/>
            <person name="Wiley G.B."/>
            <person name="Roe B."/>
            <person name="Binnewies T.T."/>
            <person name="Ussery D.W."/>
            <person name="D'Haeze W."/>
            <person name="Herder J.D."/>
            <person name="Gevers D."/>
            <person name="Vereecke D."/>
            <person name="Holsters M."/>
            <person name="Oyaizu H."/>
        </authorList>
    </citation>
    <scope>NUCLEOTIDE SEQUENCE [LARGE SCALE GENOMIC DNA]</scope>
    <source>
        <strain evidence="8">ATCC 43989 / DSM 5975 / JCM 20966 / LMG 6465 / NBRC 14845 / NCIMB 13405 / ORS 571</strain>
    </source>
</reference>
<reference evidence="8" key="2">
    <citation type="submission" date="2007-04" db="EMBL/GenBank/DDBJ databases">
        <title>Complete genome sequence of the nitrogen-fixing bacterium Azorhizobium caulinodans ORS571.</title>
        <authorList>
            <person name="Lee K.B."/>
            <person name="Backer P.D."/>
            <person name="Aono T."/>
            <person name="Liu C.T."/>
            <person name="Suzuki S."/>
            <person name="Suzuki T."/>
            <person name="Kaneko T."/>
            <person name="Yamada M."/>
            <person name="Tabata S."/>
            <person name="Kupfer D.M."/>
            <person name="Najar F.Z."/>
            <person name="Wiley G.B."/>
            <person name="Roe B."/>
            <person name="Binnewies T."/>
            <person name="Ussery D."/>
            <person name="Vereecke D."/>
            <person name="Gevers D."/>
            <person name="Holsters M."/>
            <person name="Oyaizu H."/>
        </authorList>
    </citation>
    <scope>NUCLEOTIDE SEQUENCE [LARGE SCALE GENOMIC DNA]</scope>
    <source>
        <strain evidence="8">ATCC 43989 / DSM 5975 / JCM 20966 / LMG 6465 / NBRC 14845 / NCIMB 13405 / ORS 571</strain>
    </source>
</reference>
<dbReference type="InterPro" id="IPR013249">
    <property type="entry name" value="RNA_pol_sigma70_r4_t2"/>
</dbReference>
<evidence type="ECO:0000259" key="6">
    <source>
        <dbReference type="Pfam" id="PF08281"/>
    </source>
</evidence>
<evidence type="ECO:0000256" key="1">
    <source>
        <dbReference type="ARBA" id="ARBA00010641"/>
    </source>
</evidence>
<gene>
    <name evidence="7" type="ordered locus">AZC_3238</name>
</gene>
<dbReference type="EMBL" id="AP009384">
    <property type="protein sequence ID" value="BAF89236.1"/>
    <property type="molecule type" value="Genomic_DNA"/>
</dbReference>
<dbReference type="InterPro" id="IPR039425">
    <property type="entry name" value="RNA_pol_sigma-70-like"/>
</dbReference>
<dbReference type="InterPro" id="IPR013324">
    <property type="entry name" value="RNA_pol_sigma_r3/r4-like"/>
</dbReference>
<dbReference type="PANTHER" id="PTHR43133:SF63">
    <property type="entry name" value="RNA POLYMERASE SIGMA FACTOR FECI-RELATED"/>
    <property type="match status" value="1"/>
</dbReference>
<dbReference type="SUPFAM" id="SSF88659">
    <property type="entry name" value="Sigma3 and sigma4 domains of RNA polymerase sigma factors"/>
    <property type="match status" value="1"/>
</dbReference>
<dbReference type="InterPro" id="IPR014284">
    <property type="entry name" value="RNA_pol_sigma-70_dom"/>
</dbReference>
<dbReference type="Gene3D" id="1.10.1740.10">
    <property type="match status" value="1"/>
</dbReference>
<proteinExistence type="inferred from homology"/>
<dbReference type="HOGENOM" id="CLU_047691_12_3_5"/>
<dbReference type="GO" id="GO:0016987">
    <property type="term" value="F:sigma factor activity"/>
    <property type="evidence" value="ECO:0007669"/>
    <property type="project" value="UniProtKB-KW"/>
</dbReference>
<accession>A8ICQ0</accession>
<evidence type="ECO:0000256" key="3">
    <source>
        <dbReference type="ARBA" id="ARBA00023082"/>
    </source>
</evidence>
<feature type="domain" description="RNA polymerase sigma factor 70 region 4 type 2" evidence="6">
    <location>
        <begin position="154"/>
        <end position="205"/>
    </location>
</feature>
<feature type="domain" description="RNA polymerase sigma-70 region 2" evidence="5">
    <location>
        <begin position="52"/>
        <end position="121"/>
    </location>
</feature>
<sequence length="216" mass="24438">MSYPIHAPLRFMRSPFVASVNRWAMKLAVALQAGMTISDQPSTAVSDLDAIFRLYHRELNRFAYRKLGDREAAADVVQDAFVRYLSADAQRADTARLDSPRFFLWRIVGNLMIDTIRRKRRQGIHATWDEITEDVVDPAPLPDRLLETREEFRLVKEALETLSPNCRQALLLNRVEGLTHAQIAGRLGVSPSMVSKYIMSALRRCMNALAAPDAAL</sequence>
<evidence type="ECO:0000259" key="5">
    <source>
        <dbReference type="Pfam" id="PF04542"/>
    </source>
</evidence>
<protein>
    <submittedName>
        <fullName evidence="7">RNA polymerase sigma-70 factor</fullName>
    </submittedName>
</protein>
<dbReference type="eggNOG" id="COG1595">
    <property type="taxonomic scope" value="Bacteria"/>
</dbReference>
<dbReference type="SUPFAM" id="SSF88946">
    <property type="entry name" value="Sigma2 domain of RNA polymerase sigma factors"/>
    <property type="match status" value="1"/>
</dbReference>
<dbReference type="InterPro" id="IPR036388">
    <property type="entry name" value="WH-like_DNA-bd_sf"/>
</dbReference>
<reference evidence="7 8" key="6">
    <citation type="journal article" date="2011" name="Appl. Environ. Microbiol.">
        <title>Involvement of the azorhizobial chromosome partition gene (parA) in the onset of bacteroid differentiation during Sesbania rostrata stem nodule development.</title>
        <authorList>
            <person name="Liu CT."/>
            <person name="Lee KB."/>
            <person name="Wang YS."/>
            <person name="Peng MH."/>
            <person name="Lee KT."/>
            <person name="Suzuki S."/>
            <person name="Suzuki T."/>
            <person name="Oyaizu H."/>
        </authorList>
    </citation>
    <scope>NUCLEOTIDE SEQUENCE [LARGE SCALE GENOMIC DNA]</scope>
    <source>
        <strain evidence="8">ATCC 43989 / DSM 5975 / JCM 20966 / LMG 6465 / NBRC 14845 / NCIMB 13405 / ORS 571</strain>
    </source>
</reference>
<dbReference type="InterPro" id="IPR007627">
    <property type="entry name" value="RNA_pol_sigma70_r2"/>
</dbReference>
<evidence type="ECO:0000313" key="7">
    <source>
        <dbReference type="EMBL" id="BAF89236.1"/>
    </source>
</evidence>
<evidence type="ECO:0000313" key="8">
    <source>
        <dbReference type="Proteomes" id="UP000000270"/>
    </source>
</evidence>
<dbReference type="Pfam" id="PF04542">
    <property type="entry name" value="Sigma70_r2"/>
    <property type="match status" value="1"/>
</dbReference>
<dbReference type="GO" id="GO:0006352">
    <property type="term" value="P:DNA-templated transcription initiation"/>
    <property type="evidence" value="ECO:0007669"/>
    <property type="project" value="InterPro"/>
</dbReference>
<dbReference type="AlphaFoldDB" id="A8ICQ0"/>
<dbReference type="CDD" id="cd06171">
    <property type="entry name" value="Sigma70_r4"/>
    <property type="match status" value="1"/>
</dbReference>
<keyword evidence="2" id="KW-0805">Transcription regulation</keyword>
<name>A8ICQ0_AZOC5</name>
<dbReference type="Gene3D" id="1.10.10.10">
    <property type="entry name" value="Winged helix-like DNA-binding domain superfamily/Winged helix DNA-binding domain"/>
    <property type="match status" value="1"/>
</dbReference>
<keyword evidence="3" id="KW-0731">Sigma factor</keyword>
<dbReference type="GO" id="GO:0003677">
    <property type="term" value="F:DNA binding"/>
    <property type="evidence" value="ECO:0007669"/>
    <property type="project" value="InterPro"/>
</dbReference>
<evidence type="ECO:0000256" key="4">
    <source>
        <dbReference type="ARBA" id="ARBA00023163"/>
    </source>
</evidence>
<reference evidence="7 8" key="5">
    <citation type="journal article" date="2010" name="Appl. Environ. Microbiol.">
        <title>phrR-like gene praR of Azorhizobium caulinodans ORS571 is essential for symbiosis with Sesbania rostrata and is involved in expression of reb genes.</title>
        <authorList>
            <person name="Akiba N."/>
            <person name="Aono T."/>
            <person name="Toyazaki H."/>
            <person name="Sato S."/>
            <person name="Oyaizu H."/>
        </authorList>
    </citation>
    <scope>NUCLEOTIDE SEQUENCE [LARGE SCALE GENOMIC DNA]</scope>
    <source>
        <strain evidence="8">ATCC 43989 / DSM 5975 / JCM 20966 / LMG 6465 / NBRC 14845 / NCIMB 13405 / ORS 571</strain>
    </source>
</reference>
<dbReference type="Pfam" id="PF08281">
    <property type="entry name" value="Sigma70_r4_2"/>
    <property type="match status" value="1"/>
</dbReference>
<keyword evidence="8" id="KW-1185">Reference proteome</keyword>
<keyword evidence="4" id="KW-0804">Transcription</keyword>
<organism evidence="7 8">
    <name type="scientific">Azorhizobium caulinodans (strain ATCC 43989 / DSM 5975 / JCM 20966 / LMG 6465 / NBRC 14845 / NCIMB 13405 / ORS 571)</name>
    <dbReference type="NCBI Taxonomy" id="438753"/>
    <lineage>
        <taxon>Bacteria</taxon>
        <taxon>Pseudomonadati</taxon>
        <taxon>Pseudomonadota</taxon>
        <taxon>Alphaproteobacteria</taxon>
        <taxon>Hyphomicrobiales</taxon>
        <taxon>Xanthobacteraceae</taxon>
        <taxon>Azorhizobium</taxon>
    </lineage>
</organism>
<dbReference type="PANTHER" id="PTHR43133">
    <property type="entry name" value="RNA POLYMERASE ECF-TYPE SIGMA FACTO"/>
    <property type="match status" value="1"/>
</dbReference>
<reference evidence="7 8" key="1">
    <citation type="journal article" date="2007" name="Appl. Environ. Microbiol.">
        <title>Rhizobial factors required for stem nodule maturation and maintenance in Sesbania rostrata-Azorhizobium caulinodans ORS571 symbiosis.</title>
        <authorList>
            <person name="Suzuki S."/>
            <person name="Aono T."/>
            <person name="Lee KB."/>
            <person name="Suzuki T."/>
            <person name="Liu CT."/>
            <person name="Miwa H."/>
            <person name="Wakao S."/>
            <person name="Iki T."/>
            <person name="Oyaizu H."/>
        </authorList>
    </citation>
    <scope>NUCLEOTIDE SEQUENCE [LARGE SCALE GENOMIC DNA]</scope>
    <source>
        <strain evidence="8">ATCC 43989 / DSM 5975 / JCM 20966 / LMG 6465 / NBRC 14845 / NCIMB 13405 / ORS 571</strain>
    </source>
</reference>
<evidence type="ECO:0000256" key="2">
    <source>
        <dbReference type="ARBA" id="ARBA00023015"/>
    </source>
</evidence>
<dbReference type="STRING" id="438753.AZC_3238"/>
<dbReference type="KEGG" id="azc:AZC_3238"/>
<dbReference type="InterPro" id="IPR013325">
    <property type="entry name" value="RNA_pol_sigma_r2"/>
</dbReference>
<reference evidence="7 8" key="4">
    <citation type="journal article" date="2009" name="Appl. Environ. Microbiol.">
        <title>Comparative genome-wide transcriptional profiling of Azorhizobium caulinodans ORS571 grown under free-living and symbiotic conditions.</title>
        <authorList>
            <person name="Tsukada S."/>
            <person name="Aono T."/>
            <person name="Akiba N."/>
            <person name="Lee KB."/>
            <person name="Liu CT."/>
            <person name="Toyazaki H."/>
            <person name="Oyaizu H."/>
        </authorList>
    </citation>
    <scope>NUCLEOTIDE SEQUENCE [LARGE SCALE GENOMIC DNA]</scope>
    <source>
        <strain evidence="8">ATCC 43989 / DSM 5975 / JCM 20966 / LMG 6465 / NBRC 14845 / NCIMB 13405 / ORS 571</strain>
    </source>
</reference>
<dbReference type="NCBIfam" id="TIGR02937">
    <property type="entry name" value="sigma70-ECF"/>
    <property type="match status" value="1"/>
</dbReference>
<comment type="similarity">
    <text evidence="1">Belongs to the sigma-70 factor family. ECF subfamily.</text>
</comment>
<dbReference type="Proteomes" id="UP000000270">
    <property type="component" value="Chromosome"/>
</dbReference>